<gene>
    <name evidence="1" type="ORF">B5E75_03985</name>
</gene>
<dbReference type="Pfam" id="PF06133">
    <property type="entry name" value="Com_YlbF"/>
    <property type="match status" value="1"/>
</dbReference>
<dbReference type="AlphaFoldDB" id="A0A1Y4T360"/>
<name>A0A1Y4T360_9FIRM</name>
<dbReference type="EMBL" id="NFLJ01000008">
    <property type="protein sequence ID" value="OUQ35423.1"/>
    <property type="molecule type" value="Genomic_DNA"/>
</dbReference>
<dbReference type="OrthoDB" id="1653036at2"/>
<evidence type="ECO:0008006" key="3">
    <source>
        <dbReference type="Google" id="ProtNLM"/>
    </source>
</evidence>
<evidence type="ECO:0000313" key="1">
    <source>
        <dbReference type="EMBL" id="OUQ35423.1"/>
    </source>
</evidence>
<dbReference type="InterPro" id="IPR010368">
    <property type="entry name" value="Com_YlbF"/>
</dbReference>
<dbReference type="SUPFAM" id="SSF158622">
    <property type="entry name" value="YheA/YmcA-like"/>
    <property type="match status" value="1"/>
</dbReference>
<dbReference type="Gene3D" id="1.20.1500.10">
    <property type="entry name" value="YheA/YmcA-like"/>
    <property type="match status" value="1"/>
</dbReference>
<evidence type="ECO:0000313" key="2">
    <source>
        <dbReference type="Proteomes" id="UP000195305"/>
    </source>
</evidence>
<protein>
    <recommendedName>
        <fullName evidence="3">YlbF family regulator</fullName>
    </recommendedName>
</protein>
<sequence>MYEKIDALIEAIMKTDEFIRYQEAVSQLYQSQTMALLSRYQTLMEDYLKMRDYSVDVGQAEVKKQLQEVYQEMNQHSDIQNYYHSYHQLNDLLEEVTQVVFQDISCDLKIERYQL</sequence>
<reference evidence="1 2" key="1">
    <citation type="journal article" date="2018" name="BMC Genomics">
        <title>Whole genome sequencing and function prediction of 133 gut anaerobes isolated from chicken caecum in pure cultures.</title>
        <authorList>
            <person name="Medvecky M."/>
            <person name="Cejkova D."/>
            <person name="Polansky O."/>
            <person name="Karasova D."/>
            <person name="Kubasova T."/>
            <person name="Cizek A."/>
            <person name="Rychlik I."/>
        </authorList>
    </citation>
    <scope>NUCLEOTIDE SEQUENCE [LARGE SCALE GENOMIC DNA]</scope>
    <source>
        <strain evidence="1 2">An13</strain>
    </source>
</reference>
<keyword evidence="2" id="KW-1185">Reference proteome</keyword>
<proteinExistence type="predicted"/>
<dbReference type="RefSeq" id="WP_087357498.1">
    <property type="nucleotide sequence ID" value="NZ_JACJKO010000001.1"/>
</dbReference>
<dbReference type="Proteomes" id="UP000195305">
    <property type="component" value="Unassembled WGS sequence"/>
</dbReference>
<organism evidence="1 2">
    <name type="scientific">Massilimicrobiota timonensis</name>
    <dbReference type="NCBI Taxonomy" id="1776392"/>
    <lineage>
        <taxon>Bacteria</taxon>
        <taxon>Bacillati</taxon>
        <taxon>Bacillota</taxon>
        <taxon>Erysipelotrichia</taxon>
        <taxon>Erysipelotrichales</taxon>
        <taxon>Erysipelotrichaceae</taxon>
        <taxon>Massilimicrobiota</taxon>
    </lineage>
</organism>
<accession>A0A1Y4T360</accession>
<dbReference type="InterPro" id="IPR023378">
    <property type="entry name" value="YheA/YmcA-like_dom_sf"/>
</dbReference>
<comment type="caution">
    <text evidence="1">The sequence shown here is derived from an EMBL/GenBank/DDBJ whole genome shotgun (WGS) entry which is preliminary data.</text>
</comment>